<dbReference type="GO" id="GO:0006508">
    <property type="term" value="P:proteolysis"/>
    <property type="evidence" value="ECO:0007669"/>
    <property type="project" value="UniProtKB-KW"/>
</dbReference>
<dbReference type="STRING" id="311334.SAMN05421846_102375"/>
<proteinExistence type="predicted"/>
<dbReference type="CDD" id="cd05483">
    <property type="entry name" value="retropepsin_like_bacteria"/>
    <property type="match status" value="1"/>
</dbReference>
<keyword evidence="1" id="KW-0645">Protease</keyword>
<dbReference type="RefSeq" id="WP_089855665.1">
    <property type="nucleotide sequence ID" value="NZ_FNDW01000002.1"/>
</dbReference>
<dbReference type="GO" id="GO:0008233">
    <property type="term" value="F:peptidase activity"/>
    <property type="evidence" value="ECO:0007669"/>
    <property type="project" value="UniProtKB-KW"/>
</dbReference>
<gene>
    <name evidence="1" type="ORF">SAMN05421846_102375</name>
</gene>
<sequence length="389" mass="44453">MRKIIYSLILFSTIAFGQSKKFFEKGEVKLQHPVEKINLRFENNLPFVKVNINGKFYNFLFDTGAPTVISQKIYNELNLKKIYKKSIKDSDEKVQQQIFTELPEMKVDDLIFKNVGAIVLDLNLAELGCLQVDGIIGANQMAKLFWKINYSENSLVASNDLNLLNVDDYETVIPFTAQLQKTPKINMSLLNKNLSLTFDTGFSGRMEVSSDEVNPESFKTFIKTFGTRTTGAFGTAQPASGYIFRADSVKLGNRIFQNERMSTGKTDLIGNEFFKDFIFVLDWKNSRIYMKRIATSPSSLESFGFSYRFINGNGMVTFVFGEENFPLKIGDAIVSINNEHLENLDRDTACHYFINRMEKDQKTITVKVKRNGKILDITLNKKEYLKQNA</sequence>
<dbReference type="InterPro" id="IPR036034">
    <property type="entry name" value="PDZ_sf"/>
</dbReference>
<dbReference type="Proteomes" id="UP000198869">
    <property type="component" value="Unassembled WGS sequence"/>
</dbReference>
<accession>A0A1G8G108</accession>
<dbReference type="EMBL" id="FNDW01000002">
    <property type="protein sequence ID" value="SDH88052.1"/>
    <property type="molecule type" value="Genomic_DNA"/>
</dbReference>
<organism evidence="1 2">
    <name type="scientific">Chryseobacterium taeanense</name>
    <dbReference type="NCBI Taxonomy" id="311334"/>
    <lineage>
        <taxon>Bacteria</taxon>
        <taxon>Pseudomonadati</taxon>
        <taxon>Bacteroidota</taxon>
        <taxon>Flavobacteriia</taxon>
        <taxon>Flavobacteriales</taxon>
        <taxon>Weeksellaceae</taxon>
        <taxon>Chryseobacterium group</taxon>
        <taxon>Chryseobacterium</taxon>
    </lineage>
</organism>
<dbReference type="Gene3D" id="2.40.70.10">
    <property type="entry name" value="Acid Proteases"/>
    <property type="match status" value="1"/>
</dbReference>
<name>A0A1G8G108_9FLAO</name>
<keyword evidence="1" id="KW-0378">Hydrolase</keyword>
<dbReference type="OrthoDB" id="5580718at2"/>
<dbReference type="SUPFAM" id="SSF50156">
    <property type="entry name" value="PDZ domain-like"/>
    <property type="match status" value="1"/>
</dbReference>
<evidence type="ECO:0000313" key="1">
    <source>
        <dbReference type="EMBL" id="SDH88052.1"/>
    </source>
</evidence>
<protein>
    <submittedName>
        <fullName evidence="1">Aspartyl protease</fullName>
    </submittedName>
</protein>
<dbReference type="SUPFAM" id="SSF50630">
    <property type="entry name" value="Acid proteases"/>
    <property type="match status" value="1"/>
</dbReference>
<dbReference type="InterPro" id="IPR034122">
    <property type="entry name" value="Retropepsin-like_bacterial"/>
</dbReference>
<dbReference type="Gene3D" id="2.30.42.10">
    <property type="match status" value="1"/>
</dbReference>
<dbReference type="InterPro" id="IPR021109">
    <property type="entry name" value="Peptidase_aspartic_dom_sf"/>
</dbReference>
<keyword evidence="2" id="KW-1185">Reference proteome</keyword>
<evidence type="ECO:0000313" key="2">
    <source>
        <dbReference type="Proteomes" id="UP000198869"/>
    </source>
</evidence>
<dbReference type="Pfam" id="PF13650">
    <property type="entry name" value="Asp_protease_2"/>
    <property type="match status" value="1"/>
</dbReference>
<reference evidence="2" key="1">
    <citation type="submission" date="2016-10" db="EMBL/GenBank/DDBJ databases">
        <authorList>
            <person name="Varghese N."/>
            <person name="Submissions S."/>
        </authorList>
    </citation>
    <scope>NUCLEOTIDE SEQUENCE [LARGE SCALE GENOMIC DNA]</scope>
    <source>
        <strain evidence="2">DSM 17071</strain>
    </source>
</reference>
<dbReference type="AlphaFoldDB" id="A0A1G8G108"/>